<dbReference type="InParanoid" id="E4XYZ9"/>
<reference evidence="1" key="1">
    <citation type="journal article" date="2010" name="Science">
        <title>Plasticity of animal genome architecture unmasked by rapid evolution of a pelagic tunicate.</title>
        <authorList>
            <person name="Denoeud F."/>
            <person name="Henriet S."/>
            <person name="Mungpakdee S."/>
            <person name="Aury J.M."/>
            <person name="Da Silva C."/>
            <person name="Brinkmann H."/>
            <person name="Mikhaleva J."/>
            <person name="Olsen L.C."/>
            <person name="Jubin C."/>
            <person name="Canestro C."/>
            <person name="Bouquet J.M."/>
            <person name="Danks G."/>
            <person name="Poulain J."/>
            <person name="Campsteijn C."/>
            <person name="Adamski M."/>
            <person name="Cross I."/>
            <person name="Yadetie F."/>
            <person name="Muffato M."/>
            <person name="Louis A."/>
            <person name="Butcher S."/>
            <person name="Tsagkogeorga G."/>
            <person name="Konrad A."/>
            <person name="Singh S."/>
            <person name="Jensen M.F."/>
            <person name="Cong E.H."/>
            <person name="Eikeseth-Otteraa H."/>
            <person name="Noel B."/>
            <person name="Anthouard V."/>
            <person name="Porcel B.M."/>
            <person name="Kachouri-Lafond R."/>
            <person name="Nishino A."/>
            <person name="Ugolini M."/>
            <person name="Chourrout P."/>
            <person name="Nishida H."/>
            <person name="Aasland R."/>
            <person name="Huzurbazar S."/>
            <person name="Westhof E."/>
            <person name="Delsuc F."/>
            <person name="Lehrach H."/>
            <person name="Reinhardt R."/>
            <person name="Weissenbach J."/>
            <person name="Roy S.W."/>
            <person name="Artiguenave F."/>
            <person name="Postlethwait J.H."/>
            <person name="Manak J.R."/>
            <person name="Thompson E.M."/>
            <person name="Jaillon O."/>
            <person name="Du Pasquier L."/>
            <person name="Boudinot P."/>
            <person name="Liberles D.A."/>
            <person name="Volff J.N."/>
            <person name="Philippe H."/>
            <person name="Lenhard B."/>
            <person name="Roest Crollius H."/>
            <person name="Wincker P."/>
            <person name="Chourrout D."/>
        </authorList>
    </citation>
    <scope>NUCLEOTIDE SEQUENCE [LARGE SCALE GENOMIC DNA]</scope>
</reference>
<evidence type="ECO:0000313" key="3">
    <source>
        <dbReference type="Proteomes" id="UP000001307"/>
    </source>
</evidence>
<dbReference type="EMBL" id="FN656019">
    <property type="protein sequence ID" value="CBY40635.1"/>
    <property type="molecule type" value="Genomic_DNA"/>
</dbReference>
<dbReference type="Proteomes" id="UP000001307">
    <property type="component" value="Unassembled WGS sequence"/>
</dbReference>
<dbReference type="EMBL" id="FN653366">
    <property type="protein sequence ID" value="CBY14861.1"/>
    <property type="molecule type" value="Genomic_DNA"/>
</dbReference>
<gene>
    <name evidence="1" type="ORF">GSOID_T00009950001</name>
    <name evidence="2" type="ORF">GSOID_T00022654001</name>
</gene>
<name>E4XYZ9_OIKDI</name>
<keyword evidence="3" id="KW-1185">Reference proteome</keyword>
<protein>
    <submittedName>
        <fullName evidence="1">Uncharacterized protein</fullName>
    </submittedName>
</protein>
<accession>E4XYZ9</accession>
<evidence type="ECO:0000313" key="2">
    <source>
        <dbReference type="EMBL" id="CBY40635.1"/>
    </source>
</evidence>
<sequence length="115" mass="12935">MQLQNDDSDSDSSSEILFFRQKYFPDVSLLSAKEKELLLRQIEQDFRLGRNGAQTIPENFFNDFAAKVESAHKISIALAYLSKLPQFGQYRVRLAATFPATNSTTPAENNAQASD</sequence>
<dbReference type="AlphaFoldDB" id="E4XYZ9"/>
<dbReference type="Proteomes" id="UP000011014">
    <property type="component" value="Unassembled WGS sequence"/>
</dbReference>
<organism evidence="1">
    <name type="scientific">Oikopleura dioica</name>
    <name type="common">Tunicate</name>
    <dbReference type="NCBI Taxonomy" id="34765"/>
    <lineage>
        <taxon>Eukaryota</taxon>
        <taxon>Metazoa</taxon>
        <taxon>Chordata</taxon>
        <taxon>Tunicata</taxon>
        <taxon>Appendicularia</taxon>
        <taxon>Copelata</taxon>
        <taxon>Oikopleuridae</taxon>
        <taxon>Oikopleura</taxon>
    </lineage>
</organism>
<proteinExistence type="predicted"/>
<evidence type="ECO:0000313" key="1">
    <source>
        <dbReference type="EMBL" id="CBY14861.1"/>
    </source>
</evidence>